<dbReference type="AlphaFoldDB" id="A0A4Y8CVV6"/>
<dbReference type="EMBL" id="PHWZ01000265">
    <property type="protein sequence ID" value="TEY51369.1"/>
    <property type="molecule type" value="Genomic_DNA"/>
</dbReference>
<feature type="compositionally biased region" description="Low complexity" evidence="1">
    <location>
        <begin position="70"/>
        <end position="81"/>
    </location>
</feature>
<protein>
    <submittedName>
        <fullName evidence="2">Uncharacterized protein</fullName>
    </submittedName>
</protein>
<feature type="region of interest" description="Disordered" evidence="1">
    <location>
        <begin position="46"/>
        <end position="115"/>
    </location>
</feature>
<dbReference type="OrthoDB" id="10634192at2759"/>
<dbReference type="Proteomes" id="UP000297299">
    <property type="component" value="Unassembled WGS sequence"/>
</dbReference>
<feature type="compositionally biased region" description="Low complexity" evidence="1">
    <location>
        <begin position="166"/>
        <end position="181"/>
    </location>
</feature>
<feature type="compositionally biased region" description="Low complexity" evidence="1">
    <location>
        <begin position="49"/>
        <end position="60"/>
    </location>
</feature>
<evidence type="ECO:0000313" key="3">
    <source>
        <dbReference type="Proteomes" id="UP000297299"/>
    </source>
</evidence>
<comment type="caution">
    <text evidence="2">The sequence shown here is derived from an EMBL/GenBank/DDBJ whole genome shotgun (WGS) entry which is preliminary data.</text>
</comment>
<evidence type="ECO:0000256" key="1">
    <source>
        <dbReference type="SAM" id="MobiDB-lite"/>
    </source>
</evidence>
<name>A0A4Y8CVV6_9HELO</name>
<feature type="region of interest" description="Disordered" evidence="1">
    <location>
        <begin position="206"/>
        <end position="227"/>
    </location>
</feature>
<accession>A0A4Y8CVV6</accession>
<feature type="region of interest" description="Disordered" evidence="1">
    <location>
        <begin position="152"/>
        <end position="181"/>
    </location>
</feature>
<feature type="region of interest" description="Disordered" evidence="1">
    <location>
        <begin position="336"/>
        <end position="368"/>
    </location>
</feature>
<reference evidence="2 3" key="1">
    <citation type="submission" date="2017-11" db="EMBL/GenBank/DDBJ databases">
        <title>Comparative genomics of Botrytis spp.</title>
        <authorList>
            <person name="Valero-Jimenez C.A."/>
            <person name="Tapia P."/>
            <person name="Veloso J."/>
            <person name="Silva-Moreno E."/>
            <person name="Staats M."/>
            <person name="Valdes J.H."/>
            <person name="Van Kan J.A.L."/>
        </authorList>
    </citation>
    <scope>NUCLEOTIDE SEQUENCE [LARGE SCALE GENOMIC DNA]</scope>
    <source>
        <strain evidence="2 3">MUCL2830</strain>
    </source>
</reference>
<keyword evidence="3" id="KW-1185">Reference proteome</keyword>
<organism evidence="2 3">
    <name type="scientific">Botryotinia calthae</name>
    <dbReference type="NCBI Taxonomy" id="38488"/>
    <lineage>
        <taxon>Eukaryota</taxon>
        <taxon>Fungi</taxon>
        <taxon>Dikarya</taxon>
        <taxon>Ascomycota</taxon>
        <taxon>Pezizomycotina</taxon>
        <taxon>Leotiomycetes</taxon>
        <taxon>Helotiales</taxon>
        <taxon>Sclerotiniaceae</taxon>
        <taxon>Botryotinia</taxon>
    </lineage>
</organism>
<gene>
    <name evidence="2" type="ORF">BOTCAL_0266g00010</name>
</gene>
<proteinExistence type="predicted"/>
<sequence>MHDGREPLLLARVECFNELTSAHVTEKFRINHLCNSRLEGLQDRMRDQPTASATPTTSAADGVESSEQTNRSAIISSRNSNEQGDSRAGWVGEEQVESAASENASPCGPTINDKENKEIQSARVEGSQVYANEGGIGPIDRLEELISILETHSAQQSSKRVRLEANVENSENSNSGPVNPSARILVSGIETHTNTRVAESNFQETAFPQSSATSEPHGAPASKRQRLEGRIEARNIVTEMRGLVSNAMLELERKANDWCAVWLGKDGIPEDSVSPETSANAMDTSRLPLRIKLSIEMTVSVTSGNTSDNGALEGGLREHFSASLVKDEDKKRFTTEQRRGLFDSNRLNSGGRKFQSASREPGTNFLLM</sequence>
<evidence type="ECO:0000313" key="2">
    <source>
        <dbReference type="EMBL" id="TEY51369.1"/>
    </source>
</evidence>